<evidence type="ECO:0008006" key="6">
    <source>
        <dbReference type="Google" id="ProtNLM"/>
    </source>
</evidence>
<protein>
    <recommendedName>
        <fullName evidence="6">Transmembrane protein</fullName>
    </recommendedName>
</protein>
<evidence type="ECO:0000313" key="4">
    <source>
        <dbReference type="EMBL" id="KUJ14581.1"/>
    </source>
</evidence>
<feature type="region of interest" description="Disordered" evidence="1">
    <location>
        <begin position="50"/>
        <end position="69"/>
    </location>
</feature>
<feature type="chain" id="PRO_5008267852" description="Transmembrane protein" evidence="3">
    <location>
        <begin position="19"/>
        <end position="129"/>
    </location>
</feature>
<evidence type="ECO:0000256" key="3">
    <source>
        <dbReference type="SAM" id="SignalP"/>
    </source>
</evidence>
<feature type="transmembrane region" description="Helical" evidence="2">
    <location>
        <begin position="73"/>
        <end position="93"/>
    </location>
</feature>
<dbReference type="KEGG" id="psco:LY89DRAFT_736609"/>
<keyword evidence="2" id="KW-0472">Membrane</keyword>
<dbReference type="RefSeq" id="XP_018068936.1">
    <property type="nucleotide sequence ID" value="XM_018220155.1"/>
</dbReference>
<keyword evidence="3" id="KW-0732">Signal</keyword>
<evidence type="ECO:0000313" key="5">
    <source>
        <dbReference type="Proteomes" id="UP000070700"/>
    </source>
</evidence>
<evidence type="ECO:0000256" key="2">
    <source>
        <dbReference type="SAM" id="Phobius"/>
    </source>
</evidence>
<proteinExistence type="predicted"/>
<feature type="signal peptide" evidence="3">
    <location>
        <begin position="1"/>
        <end position="18"/>
    </location>
</feature>
<dbReference type="InParanoid" id="A0A194X323"/>
<accession>A0A194X323</accession>
<dbReference type="AlphaFoldDB" id="A0A194X323"/>
<keyword evidence="2" id="KW-1133">Transmembrane helix</keyword>
<dbReference type="Proteomes" id="UP000070700">
    <property type="component" value="Unassembled WGS sequence"/>
</dbReference>
<name>A0A194X323_MOLSC</name>
<dbReference type="GeneID" id="28829881"/>
<dbReference type="EMBL" id="KQ947420">
    <property type="protein sequence ID" value="KUJ14581.1"/>
    <property type="molecule type" value="Genomic_DNA"/>
</dbReference>
<evidence type="ECO:0000256" key="1">
    <source>
        <dbReference type="SAM" id="MobiDB-lite"/>
    </source>
</evidence>
<keyword evidence="5" id="KW-1185">Reference proteome</keyword>
<keyword evidence="2" id="KW-0812">Transmembrane</keyword>
<reference evidence="4 5" key="1">
    <citation type="submission" date="2015-10" db="EMBL/GenBank/DDBJ databases">
        <title>Full genome of DAOMC 229536 Phialocephala scopiformis, a fungal endophyte of spruce producing the potent anti-insectan compound rugulosin.</title>
        <authorList>
            <consortium name="DOE Joint Genome Institute"/>
            <person name="Walker A.K."/>
            <person name="Frasz S.L."/>
            <person name="Seifert K.A."/>
            <person name="Miller J.D."/>
            <person name="Mondo S.J."/>
            <person name="Labutti K."/>
            <person name="Lipzen A."/>
            <person name="Dockter R."/>
            <person name="Kennedy M."/>
            <person name="Grigoriev I.V."/>
            <person name="Spatafora J.W."/>
        </authorList>
    </citation>
    <scope>NUCLEOTIDE SEQUENCE [LARGE SCALE GENOMIC DNA]</scope>
    <source>
        <strain evidence="4 5">CBS 120377</strain>
    </source>
</reference>
<organism evidence="4 5">
    <name type="scientific">Mollisia scopiformis</name>
    <name type="common">Conifer needle endophyte fungus</name>
    <name type="synonym">Phialocephala scopiformis</name>
    <dbReference type="NCBI Taxonomy" id="149040"/>
    <lineage>
        <taxon>Eukaryota</taxon>
        <taxon>Fungi</taxon>
        <taxon>Dikarya</taxon>
        <taxon>Ascomycota</taxon>
        <taxon>Pezizomycotina</taxon>
        <taxon>Leotiomycetes</taxon>
        <taxon>Helotiales</taxon>
        <taxon>Mollisiaceae</taxon>
        <taxon>Mollisia</taxon>
    </lineage>
</organism>
<sequence length="129" mass="13700">MLLLITILIFTLLTTSIATPIKHAAPASTSSLPPTASPNSLLDALFGKDAGSLSQLPPQPWPPNDNQSKKNNLVGTVCGVAIALGIVFAVLYLRWMSRKYGRAAPAPRPAPAVVVTRPIEHPPVTHARH</sequence>
<gene>
    <name evidence="4" type="ORF">LY89DRAFT_736609</name>
</gene>